<dbReference type="EMBL" id="CAJJDM010000033">
    <property type="protein sequence ID" value="CAD8063403.1"/>
    <property type="molecule type" value="Genomic_DNA"/>
</dbReference>
<name>A0A8S1LCZ1_PARPR</name>
<protein>
    <submittedName>
        <fullName evidence="1">Uncharacterized protein</fullName>
    </submittedName>
</protein>
<keyword evidence="2" id="KW-1185">Reference proteome</keyword>
<accession>A0A8S1LCZ1</accession>
<dbReference type="OMA" id="QTNRSAI"/>
<reference evidence="1" key="1">
    <citation type="submission" date="2021-01" db="EMBL/GenBank/DDBJ databases">
        <authorList>
            <consortium name="Genoscope - CEA"/>
            <person name="William W."/>
        </authorList>
    </citation>
    <scope>NUCLEOTIDE SEQUENCE</scope>
</reference>
<proteinExistence type="predicted"/>
<organism evidence="1 2">
    <name type="scientific">Paramecium primaurelia</name>
    <dbReference type="NCBI Taxonomy" id="5886"/>
    <lineage>
        <taxon>Eukaryota</taxon>
        <taxon>Sar</taxon>
        <taxon>Alveolata</taxon>
        <taxon>Ciliophora</taxon>
        <taxon>Intramacronucleata</taxon>
        <taxon>Oligohymenophorea</taxon>
        <taxon>Peniculida</taxon>
        <taxon>Parameciidae</taxon>
        <taxon>Paramecium</taxon>
    </lineage>
</organism>
<evidence type="ECO:0000313" key="1">
    <source>
        <dbReference type="EMBL" id="CAD8063403.1"/>
    </source>
</evidence>
<dbReference type="Proteomes" id="UP000688137">
    <property type="component" value="Unassembled WGS sequence"/>
</dbReference>
<comment type="caution">
    <text evidence="1">The sequence shown here is derived from an EMBL/GenBank/DDBJ whole genome shotgun (WGS) entry which is preliminary data.</text>
</comment>
<dbReference type="AlphaFoldDB" id="A0A8S1LCZ1"/>
<evidence type="ECO:0000313" key="2">
    <source>
        <dbReference type="Proteomes" id="UP000688137"/>
    </source>
</evidence>
<sequence>MLTSSFVSVDSSKVYKPKTSQVGLLSTAISKLGDSSFVSKSRESTNMSPVRTRLFRDSSPKQSKGLQGVVVGEYHPLTPTHIVFSSIHKSTSPMRSSRNYNESPQRAKVRLDRFKNWDSKLGLELQIQNTKFTRLNNELTYLSHQPHHQTTKSAIFLGSNLSRLGVSGNQSDIRVLTAKLNAIPPSYIGTFTADHSHELSSLQQSLSRIMKSSRQY</sequence>
<gene>
    <name evidence="1" type="ORF">PPRIM_AZ9-3.1.T0340304</name>
</gene>